<evidence type="ECO:0000313" key="2">
    <source>
        <dbReference type="EMBL" id="OJG37166.1"/>
    </source>
</evidence>
<protein>
    <submittedName>
        <fullName evidence="2">Stage 0 sporulation family protein</fullName>
    </submittedName>
</protein>
<reference evidence="2 3" key="1">
    <citation type="submission" date="2014-12" db="EMBL/GenBank/DDBJ databases">
        <title>Draft genome sequences of 29 type strains of Enterococci.</title>
        <authorList>
            <person name="Zhong Z."/>
            <person name="Sun Z."/>
            <person name="Liu W."/>
            <person name="Zhang W."/>
            <person name="Zhang H."/>
        </authorList>
    </citation>
    <scope>NUCLEOTIDE SEQUENCE [LARGE SCALE GENOMIC DNA]</scope>
    <source>
        <strain evidence="2 3">DSM 22802</strain>
    </source>
</reference>
<dbReference type="EMBL" id="JXKM01000001">
    <property type="protein sequence ID" value="OJG37166.1"/>
    <property type="molecule type" value="Genomic_DNA"/>
</dbReference>
<accession>A0A1L8SYS7</accession>
<dbReference type="PROSITE" id="PS51411">
    <property type="entry name" value="PSP1_C"/>
    <property type="match status" value="1"/>
</dbReference>
<feature type="domain" description="PSP1 C-terminal" evidence="1">
    <location>
        <begin position="61"/>
        <end position="146"/>
    </location>
</feature>
<gene>
    <name evidence="2" type="ORF">RV00_GL000123</name>
</gene>
<dbReference type="InterPro" id="IPR007557">
    <property type="entry name" value="PSP1_C"/>
</dbReference>
<evidence type="ECO:0000313" key="3">
    <source>
        <dbReference type="Proteomes" id="UP000183700"/>
    </source>
</evidence>
<dbReference type="OrthoDB" id="9779344at2"/>
<dbReference type="InterPro" id="IPR047767">
    <property type="entry name" value="PSP1-like"/>
</dbReference>
<dbReference type="STRING" id="319970.RV00_GL000123"/>
<dbReference type="Proteomes" id="UP000183700">
    <property type="component" value="Unassembled WGS sequence"/>
</dbReference>
<evidence type="ECO:0000259" key="1">
    <source>
        <dbReference type="PROSITE" id="PS51411"/>
    </source>
</evidence>
<keyword evidence="3" id="KW-1185">Reference proteome</keyword>
<dbReference type="PANTHER" id="PTHR43830">
    <property type="entry name" value="PROTEIN PSP1"/>
    <property type="match status" value="1"/>
</dbReference>
<name>A0A1L8SYS7_9ENTE</name>
<dbReference type="Pfam" id="PF04468">
    <property type="entry name" value="PSP1"/>
    <property type="match status" value="1"/>
</dbReference>
<organism evidence="2 3">
    <name type="scientific">Enterococcus devriesei</name>
    <dbReference type="NCBI Taxonomy" id="319970"/>
    <lineage>
        <taxon>Bacteria</taxon>
        <taxon>Bacillati</taxon>
        <taxon>Bacillota</taxon>
        <taxon>Bacilli</taxon>
        <taxon>Lactobacillales</taxon>
        <taxon>Enterococcaceae</taxon>
        <taxon>Enterococcus</taxon>
    </lineage>
</organism>
<sequence>MVEVVGVRFRDAGHIYYYAPGNKEYYYNDKVLVESQQAHQIATVAIPKIEIAKNDLSDDLKTILHKASEKELRKVAQNEADAAAAFKTAKEKIREHELEMKLIQVEYTFDRSKMVFYFTADGRIDFRELVKDLASVFRTRIELRQIGVRDEAKILGGIGPCGRPLCCSTFLGDFIPVSIKMAKDQGLSLNPTKISGLCGRLMCCLKYENGEYEAAKKAMPDYGKEINTPEGRGKVIGLNLLSKVVKVRLFGRDATVDFDYQELVEAGEQA</sequence>
<dbReference type="RefSeq" id="WP_071860673.1">
    <property type="nucleotide sequence ID" value="NZ_CAURXW010000017.1"/>
</dbReference>
<dbReference type="PANTHER" id="PTHR43830:SF3">
    <property type="entry name" value="PROTEIN PSP1"/>
    <property type="match status" value="1"/>
</dbReference>
<dbReference type="NCBIfam" id="NF041131">
    <property type="entry name" value="RicT_YaaT_fam"/>
    <property type="match status" value="1"/>
</dbReference>
<proteinExistence type="predicted"/>
<dbReference type="GO" id="GO:0005737">
    <property type="term" value="C:cytoplasm"/>
    <property type="evidence" value="ECO:0007669"/>
    <property type="project" value="TreeGrafter"/>
</dbReference>
<comment type="caution">
    <text evidence="2">The sequence shown here is derived from an EMBL/GenBank/DDBJ whole genome shotgun (WGS) entry which is preliminary data.</text>
</comment>
<dbReference type="AlphaFoldDB" id="A0A1L8SYS7"/>